<dbReference type="RefSeq" id="WP_090058491.1">
    <property type="nucleotide sequence ID" value="NZ_FNCC01000019.1"/>
</dbReference>
<keyword evidence="2" id="KW-0413">Isomerase</keyword>
<dbReference type="Proteomes" id="UP000199623">
    <property type="component" value="Unassembled WGS sequence"/>
</dbReference>
<dbReference type="GO" id="GO:0016853">
    <property type="term" value="F:isomerase activity"/>
    <property type="evidence" value="ECO:0007669"/>
    <property type="project" value="UniProtKB-KW"/>
</dbReference>
<evidence type="ECO:0000259" key="3">
    <source>
        <dbReference type="Pfam" id="PF01361"/>
    </source>
</evidence>
<dbReference type="SUPFAM" id="SSF55331">
    <property type="entry name" value="Tautomerase/MIF"/>
    <property type="match status" value="1"/>
</dbReference>
<name>A0A1G8BIG4_9PSEU</name>
<dbReference type="AlphaFoldDB" id="A0A1G8BIG4"/>
<dbReference type="STRING" id="200378.SAMN05216553_11987"/>
<accession>A0A1G8BIG4</accession>
<sequence length="67" mass="7074">MPQIHVTLLKGRAESEITALGSALTDAAARALGVSPDVVRVTVTECEPEHWFVGGESMASLRAAGRR</sequence>
<proteinExistence type="inferred from homology"/>
<protein>
    <submittedName>
        <fullName evidence="4">4-oxalocrotonate tautomerase</fullName>
    </submittedName>
</protein>
<keyword evidence="5" id="KW-1185">Reference proteome</keyword>
<feature type="domain" description="4-oxalocrotonate tautomerase-like" evidence="3">
    <location>
        <begin position="2"/>
        <end position="58"/>
    </location>
</feature>
<evidence type="ECO:0000313" key="5">
    <source>
        <dbReference type="Proteomes" id="UP000199623"/>
    </source>
</evidence>
<dbReference type="InterPro" id="IPR004370">
    <property type="entry name" value="4-OT-like_dom"/>
</dbReference>
<gene>
    <name evidence="4" type="ORF">SAMN05216553_11987</name>
</gene>
<dbReference type="Gene3D" id="3.30.429.10">
    <property type="entry name" value="Macrophage Migration Inhibitory Factor"/>
    <property type="match status" value="1"/>
</dbReference>
<dbReference type="InterPro" id="IPR014347">
    <property type="entry name" value="Tautomerase/MIF_sf"/>
</dbReference>
<evidence type="ECO:0000256" key="1">
    <source>
        <dbReference type="ARBA" id="ARBA00006723"/>
    </source>
</evidence>
<reference evidence="5" key="1">
    <citation type="submission" date="2016-10" db="EMBL/GenBank/DDBJ databases">
        <authorList>
            <person name="Varghese N."/>
            <person name="Submissions S."/>
        </authorList>
    </citation>
    <scope>NUCLEOTIDE SEQUENCE [LARGE SCALE GENOMIC DNA]</scope>
    <source>
        <strain evidence="5">CGMCC 4.3506</strain>
    </source>
</reference>
<comment type="similarity">
    <text evidence="1">Belongs to the 4-oxalocrotonate tautomerase family.</text>
</comment>
<dbReference type="Pfam" id="PF01361">
    <property type="entry name" value="Tautomerase"/>
    <property type="match status" value="1"/>
</dbReference>
<organism evidence="4 5">
    <name type="scientific">Lentzea fradiae</name>
    <dbReference type="NCBI Taxonomy" id="200378"/>
    <lineage>
        <taxon>Bacteria</taxon>
        <taxon>Bacillati</taxon>
        <taxon>Actinomycetota</taxon>
        <taxon>Actinomycetes</taxon>
        <taxon>Pseudonocardiales</taxon>
        <taxon>Pseudonocardiaceae</taxon>
        <taxon>Lentzea</taxon>
    </lineage>
</organism>
<dbReference type="PANTHER" id="PTHR35530:SF1">
    <property type="entry name" value="2-HYDROXYMUCONATE TAUTOMERASE"/>
    <property type="match status" value="1"/>
</dbReference>
<dbReference type="PANTHER" id="PTHR35530">
    <property type="entry name" value="TAUTOMERASE-RELATED"/>
    <property type="match status" value="1"/>
</dbReference>
<evidence type="ECO:0000313" key="4">
    <source>
        <dbReference type="EMBL" id="SDH33046.1"/>
    </source>
</evidence>
<dbReference type="EMBL" id="FNCC01000019">
    <property type="protein sequence ID" value="SDH33046.1"/>
    <property type="molecule type" value="Genomic_DNA"/>
</dbReference>
<evidence type="ECO:0000256" key="2">
    <source>
        <dbReference type="ARBA" id="ARBA00023235"/>
    </source>
</evidence>
<dbReference type="OrthoDB" id="4965437at2"/>